<keyword evidence="2" id="KW-0812">Transmembrane</keyword>
<dbReference type="Pfam" id="PF07690">
    <property type="entry name" value="MFS_1"/>
    <property type="match status" value="1"/>
</dbReference>
<dbReference type="AlphaFoldDB" id="A0A9P6E5X2"/>
<feature type="transmembrane region" description="Helical" evidence="2">
    <location>
        <begin position="40"/>
        <end position="61"/>
    </location>
</feature>
<dbReference type="GO" id="GO:0022857">
    <property type="term" value="F:transmembrane transporter activity"/>
    <property type="evidence" value="ECO:0007669"/>
    <property type="project" value="InterPro"/>
</dbReference>
<dbReference type="PANTHER" id="PTHR42910">
    <property type="entry name" value="TRANSPORTER SCO4007-RELATED"/>
    <property type="match status" value="1"/>
</dbReference>
<feature type="transmembrane region" description="Helical" evidence="2">
    <location>
        <begin position="111"/>
        <end position="128"/>
    </location>
</feature>
<name>A0A9P6E5X2_9AGAR</name>
<sequence>MVVETYVSRSPKPCGHPKTEFYFLPIPQHLRSNPDRPFTFSYVITALYSLSTMIIVMNLYYCQPLLIQIAKSFNVSYERVSDRIPTFTPAGYACGLFVLLPLADIRRRRQFILTLVLITFLITIGQALTKDIRVFEVLSCISGFTNVAAQIIIPMVAEIAPAKQRAFALSIVFTGIMFGVLAARVLAGVIAEYFDWRLVYYTYFTLQSLTCICLYFIIPDHPAKILDIPHWYIHWSMAKLAFTEPLALQVIIINLGAATCFAYFWVTLTFLLGGSPYFYSTLDIGLFGLIGLAGVGAALISGRICDQFHPWHALLIATIFLLLFQAVQTAAGGSDLAALIVAAIGLEIFQQVQIIGLAILILSISPSAVVHNYGMETDLIQVEDYFGMMVGTAAGTEIFVRSGRRTAGGFRMGLYVLQICVLLSRGPHCSRRTWFGYEGGLSYRKIAAADSISSDQSVDEGKVENGH</sequence>
<organism evidence="4 5">
    <name type="scientific">Crepidotus variabilis</name>
    <dbReference type="NCBI Taxonomy" id="179855"/>
    <lineage>
        <taxon>Eukaryota</taxon>
        <taxon>Fungi</taxon>
        <taxon>Dikarya</taxon>
        <taxon>Basidiomycota</taxon>
        <taxon>Agaricomycotina</taxon>
        <taxon>Agaricomycetes</taxon>
        <taxon>Agaricomycetidae</taxon>
        <taxon>Agaricales</taxon>
        <taxon>Agaricineae</taxon>
        <taxon>Crepidotaceae</taxon>
        <taxon>Crepidotus</taxon>
    </lineage>
</organism>
<dbReference type="OrthoDB" id="2105912at2759"/>
<evidence type="ECO:0000256" key="2">
    <source>
        <dbReference type="SAM" id="Phobius"/>
    </source>
</evidence>
<dbReference type="PANTHER" id="PTHR42910:SF1">
    <property type="entry name" value="MAJOR FACILITATOR SUPERFAMILY (MFS) PROFILE DOMAIN-CONTAINING PROTEIN"/>
    <property type="match status" value="1"/>
</dbReference>
<dbReference type="InterPro" id="IPR011701">
    <property type="entry name" value="MFS"/>
</dbReference>
<evidence type="ECO:0000256" key="1">
    <source>
        <dbReference type="ARBA" id="ARBA00004141"/>
    </source>
</evidence>
<feature type="transmembrane region" description="Helical" evidence="2">
    <location>
        <begin position="312"/>
        <end position="331"/>
    </location>
</feature>
<feature type="transmembrane region" description="Helical" evidence="2">
    <location>
        <begin position="134"/>
        <end position="154"/>
    </location>
</feature>
<feature type="transmembrane region" description="Helical" evidence="2">
    <location>
        <begin position="337"/>
        <end position="362"/>
    </location>
</feature>
<feature type="transmembrane region" description="Helical" evidence="2">
    <location>
        <begin position="198"/>
        <end position="218"/>
    </location>
</feature>
<reference evidence="4" key="1">
    <citation type="submission" date="2020-11" db="EMBL/GenBank/DDBJ databases">
        <authorList>
            <consortium name="DOE Joint Genome Institute"/>
            <person name="Ahrendt S."/>
            <person name="Riley R."/>
            <person name="Andreopoulos W."/>
            <person name="Labutti K."/>
            <person name="Pangilinan J."/>
            <person name="Ruiz-Duenas F.J."/>
            <person name="Barrasa J.M."/>
            <person name="Sanchez-Garcia M."/>
            <person name="Camarero S."/>
            <person name="Miyauchi S."/>
            <person name="Serrano A."/>
            <person name="Linde D."/>
            <person name="Babiker R."/>
            <person name="Drula E."/>
            <person name="Ayuso-Fernandez I."/>
            <person name="Pacheco R."/>
            <person name="Padilla G."/>
            <person name="Ferreira P."/>
            <person name="Barriuso J."/>
            <person name="Kellner H."/>
            <person name="Castanera R."/>
            <person name="Alfaro M."/>
            <person name="Ramirez L."/>
            <person name="Pisabarro A.G."/>
            <person name="Kuo A."/>
            <person name="Tritt A."/>
            <person name="Lipzen A."/>
            <person name="He G."/>
            <person name="Yan M."/>
            <person name="Ng V."/>
            <person name="Cullen D."/>
            <person name="Martin F."/>
            <person name="Rosso M.-N."/>
            <person name="Henrissat B."/>
            <person name="Hibbett D."/>
            <person name="Martinez A.T."/>
            <person name="Grigoriev I.V."/>
        </authorList>
    </citation>
    <scope>NUCLEOTIDE SEQUENCE</scope>
    <source>
        <strain evidence="4">CBS 506.95</strain>
    </source>
</reference>
<evidence type="ECO:0000313" key="4">
    <source>
        <dbReference type="EMBL" id="KAF9523131.1"/>
    </source>
</evidence>
<evidence type="ECO:0000259" key="3">
    <source>
        <dbReference type="PROSITE" id="PS50850"/>
    </source>
</evidence>
<keyword evidence="2" id="KW-0472">Membrane</keyword>
<dbReference type="InterPro" id="IPR020846">
    <property type="entry name" value="MFS_dom"/>
</dbReference>
<dbReference type="SUPFAM" id="SSF103473">
    <property type="entry name" value="MFS general substrate transporter"/>
    <property type="match status" value="1"/>
</dbReference>
<dbReference type="InterPro" id="IPR036259">
    <property type="entry name" value="MFS_trans_sf"/>
</dbReference>
<dbReference type="Proteomes" id="UP000807306">
    <property type="component" value="Unassembled WGS sequence"/>
</dbReference>
<dbReference type="GO" id="GO:0016020">
    <property type="term" value="C:membrane"/>
    <property type="evidence" value="ECO:0007669"/>
    <property type="project" value="UniProtKB-SubCell"/>
</dbReference>
<dbReference type="EMBL" id="MU157924">
    <property type="protein sequence ID" value="KAF9523131.1"/>
    <property type="molecule type" value="Genomic_DNA"/>
</dbReference>
<evidence type="ECO:0000313" key="5">
    <source>
        <dbReference type="Proteomes" id="UP000807306"/>
    </source>
</evidence>
<dbReference type="PROSITE" id="PS50850">
    <property type="entry name" value="MFS"/>
    <property type="match status" value="1"/>
</dbReference>
<feature type="domain" description="Major facilitator superfamily (MFS) profile" evidence="3">
    <location>
        <begin position="37"/>
        <end position="430"/>
    </location>
</feature>
<accession>A0A9P6E5X2</accession>
<feature type="transmembrane region" description="Helical" evidence="2">
    <location>
        <begin position="246"/>
        <end position="265"/>
    </location>
</feature>
<feature type="transmembrane region" description="Helical" evidence="2">
    <location>
        <begin position="277"/>
        <end position="300"/>
    </location>
</feature>
<keyword evidence="5" id="KW-1185">Reference proteome</keyword>
<feature type="transmembrane region" description="Helical" evidence="2">
    <location>
        <begin position="166"/>
        <end position="186"/>
    </location>
</feature>
<protein>
    <submittedName>
        <fullName evidence="4">MFS DHA1 transporter</fullName>
    </submittedName>
</protein>
<keyword evidence="2" id="KW-1133">Transmembrane helix</keyword>
<comment type="caution">
    <text evidence="4">The sequence shown here is derived from an EMBL/GenBank/DDBJ whole genome shotgun (WGS) entry which is preliminary data.</text>
</comment>
<gene>
    <name evidence="4" type="ORF">CPB83DRAFT_775929</name>
</gene>
<comment type="subcellular location">
    <subcellularLocation>
        <location evidence="1">Membrane</location>
        <topology evidence="1">Multi-pass membrane protein</topology>
    </subcellularLocation>
</comment>
<dbReference type="Gene3D" id="1.20.1250.20">
    <property type="entry name" value="MFS general substrate transporter like domains"/>
    <property type="match status" value="1"/>
</dbReference>
<proteinExistence type="predicted"/>